<keyword evidence="1" id="KW-0106">Calcium</keyword>
<dbReference type="AlphaFoldDB" id="A0A1R2CV06"/>
<proteinExistence type="predicted"/>
<comment type="caution">
    <text evidence="3">The sequence shown here is derived from an EMBL/GenBank/DDBJ whole genome shotgun (WGS) entry which is preliminary data.</text>
</comment>
<protein>
    <recommendedName>
        <fullName evidence="2">EF-hand domain-containing protein</fullName>
    </recommendedName>
</protein>
<dbReference type="SUPFAM" id="SSF47473">
    <property type="entry name" value="EF-hand"/>
    <property type="match status" value="1"/>
</dbReference>
<dbReference type="InterPro" id="IPR002048">
    <property type="entry name" value="EF_hand_dom"/>
</dbReference>
<dbReference type="PROSITE" id="PS00018">
    <property type="entry name" value="EF_HAND_1"/>
    <property type="match status" value="1"/>
</dbReference>
<dbReference type="PROSITE" id="PS50222">
    <property type="entry name" value="EF_HAND_2"/>
    <property type="match status" value="1"/>
</dbReference>
<organism evidence="3 4">
    <name type="scientific">Stentor coeruleus</name>
    <dbReference type="NCBI Taxonomy" id="5963"/>
    <lineage>
        <taxon>Eukaryota</taxon>
        <taxon>Sar</taxon>
        <taxon>Alveolata</taxon>
        <taxon>Ciliophora</taxon>
        <taxon>Postciliodesmatophora</taxon>
        <taxon>Heterotrichea</taxon>
        <taxon>Heterotrichida</taxon>
        <taxon>Stentoridae</taxon>
        <taxon>Stentor</taxon>
    </lineage>
</organism>
<evidence type="ECO:0000256" key="1">
    <source>
        <dbReference type="ARBA" id="ARBA00022837"/>
    </source>
</evidence>
<evidence type="ECO:0000259" key="2">
    <source>
        <dbReference type="PROSITE" id="PS50222"/>
    </source>
</evidence>
<evidence type="ECO:0000313" key="3">
    <source>
        <dbReference type="EMBL" id="OMJ92815.1"/>
    </source>
</evidence>
<dbReference type="GO" id="GO:0005509">
    <property type="term" value="F:calcium ion binding"/>
    <property type="evidence" value="ECO:0007669"/>
    <property type="project" value="InterPro"/>
</dbReference>
<dbReference type="Gene3D" id="1.10.238.10">
    <property type="entry name" value="EF-hand"/>
    <property type="match status" value="1"/>
</dbReference>
<reference evidence="3 4" key="1">
    <citation type="submission" date="2016-11" db="EMBL/GenBank/DDBJ databases">
        <title>The macronuclear genome of Stentor coeruleus: a giant cell with tiny introns.</title>
        <authorList>
            <person name="Slabodnick M."/>
            <person name="Ruby J.G."/>
            <person name="Reiff S.B."/>
            <person name="Swart E.C."/>
            <person name="Gosai S."/>
            <person name="Prabakaran S."/>
            <person name="Witkowska E."/>
            <person name="Larue G.E."/>
            <person name="Fisher S."/>
            <person name="Freeman R.M."/>
            <person name="Gunawardena J."/>
            <person name="Chu W."/>
            <person name="Stover N.A."/>
            <person name="Gregory B.D."/>
            <person name="Nowacki M."/>
            <person name="Derisi J."/>
            <person name="Roy S.W."/>
            <person name="Marshall W.F."/>
            <person name="Sood P."/>
        </authorList>
    </citation>
    <scope>NUCLEOTIDE SEQUENCE [LARGE SCALE GENOMIC DNA]</scope>
    <source>
        <strain evidence="3">WM001</strain>
    </source>
</reference>
<dbReference type="EMBL" id="MPUH01000054">
    <property type="protein sequence ID" value="OMJ92815.1"/>
    <property type="molecule type" value="Genomic_DNA"/>
</dbReference>
<accession>A0A1R2CV06</accession>
<gene>
    <name evidence="3" type="ORF">SteCoe_4357</name>
</gene>
<dbReference type="InterPro" id="IPR018247">
    <property type="entry name" value="EF_Hand_1_Ca_BS"/>
</dbReference>
<feature type="domain" description="EF-hand" evidence="2">
    <location>
        <begin position="113"/>
        <end position="148"/>
    </location>
</feature>
<dbReference type="OrthoDB" id="326164at2759"/>
<keyword evidence="4" id="KW-1185">Reference proteome</keyword>
<dbReference type="Proteomes" id="UP000187209">
    <property type="component" value="Unassembled WGS sequence"/>
</dbReference>
<name>A0A1R2CV06_9CILI</name>
<dbReference type="InterPro" id="IPR011992">
    <property type="entry name" value="EF-hand-dom_pair"/>
</dbReference>
<evidence type="ECO:0000313" key="4">
    <source>
        <dbReference type="Proteomes" id="UP000187209"/>
    </source>
</evidence>
<sequence>MGCCSEKMNAVKNKYNQLALSEEETVITMKEKCLPFSTTRLENLKSVILKNSTSGIMSIAQLRKAMTELDFDIEIFTTPEEHIQNLLRLLQNSKRLYDVKTVMLFGVLLCTGTNEEKAEILFDIYDINGTHCLQEAEINEMLSELIEISVNKIPRIAVDNSSEPEKFTMPEYRILEYTECLLNKKDNLIARLNNLIFAEGKIMRRENFIKRVSEDPFLGTILWSFHIRLALVD</sequence>